<dbReference type="InterPro" id="IPR020602">
    <property type="entry name" value="GTP_CycHdrlase_I_dom"/>
</dbReference>
<dbReference type="GO" id="GO:0003934">
    <property type="term" value="F:GTP cyclohydrolase I activity"/>
    <property type="evidence" value="ECO:0007669"/>
    <property type="project" value="UniProtKB-UniRule"/>
</dbReference>
<dbReference type="GO" id="GO:0046654">
    <property type="term" value="P:tetrahydrofolate biosynthetic process"/>
    <property type="evidence" value="ECO:0007669"/>
    <property type="project" value="UniProtKB-UniRule"/>
</dbReference>
<protein>
    <recommendedName>
        <fullName evidence="8">GTP cyclohydrolase 1</fullName>
        <ecNumber evidence="8">3.5.4.16</ecNumber>
    </recommendedName>
    <alternativeName>
        <fullName evidence="8">GTP cyclohydrolase I</fullName>
        <shortName evidence="8">GTP-CH-I</shortName>
    </alternativeName>
</protein>
<dbReference type="UniPathway" id="UPA00848">
    <property type="reaction ID" value="UER00151"/>
</dbReference>
<feature type="binding site" evidence="8">
    <location>
        <position position="141"/>
    </location>
    <ligand>
        <name>Zn(2+)</name>
        <dbReference type="ChEBI" id="CHEBI:29105"/>
    </ligand>
</feature>
<comment type="catalytic activity">
    <reaction evidence="1 8">
        <text>GTP + H2O = 7,8-dihydroneopterin 3'-triphosphate + formate + H(+)</text>
        <dbReference type="Rhea" id="RHEA:17473"/>
        <dbReference type="ChEBI" id="CHEBI:15377"/>
        <dbReference type="ChEBI" id="CHEBI:15378"/>
        <dbReference type="ChEBI" id="CHEBI:15740"/>
        <dbReference type="ChEBI" id="CHEBI:37565"/>
        <dbReference type="ChEBI" id="CHEBI:58462"/>
        <dbReference type="EC" id="3.5.4.16"/>
    </reaction>
</comment>
<dbReference type="GO" id="GO:0005525">
    <property type="term" value="F:GTP binding"/>
    <property type="evidence" value="ECO:0007669"/>
    <property type="project" value="UniProtKB-KW"/>
</dbReference>
<dbReference type="GO" id="GO:0008270">
    <property type="term" value="F:zinc ion binding"/>
    <property type="evidence" value="ECO:0007669"/>
    <property type="project" value="UniProtKB-UniRule"/>
</dbReference>
<evidence type="ECO:0000256" key="2">
    <source>
        <dbReference type="ARBA" id="ARBA00005080"/>
    </source>
</evidence>
<comment type="similarity">
    <text evidence="3 8">Belongs to the GTP cyclohydrolase I family.</text>
</comment>
<keyword evidence="5 8" id="KW-0479">Metal-binding</keyword>
<evidence type="ECO:0000256" key="6">
    <source>
        <dbReference type="ARBA" id="ARBA00022741"/>
    </source>
</evidence>
<dbReference type="Pfam" id="PF01227">
    <property type="entry name" value="GTP_cyclohydroI"/>
    <property type="match status" value="1"/>
</dbReference>
<proteinExistence type="inferred from homology"/>
<reference evidence="10 11" key="1">
    <citation type="submission" date="2018-04" db="EMBL/GenBank/DDBJ databases">
        <title>Novel Campyloabacter and Helicobacter Species and Strains.</title>
        <authorList>
            <person name="Mannion A.J."/>
            <person name="Shen Z."/>
            <person name="Fox J.G."/>
        </authorList>
    </citation>
    <scope>NUCLEOTIDE SEQUENCE [LARGE SCALE GENOMIC DNA]</scope>
    <source>
        <strain evidence="10 11">MIT 04-9362</strain>
    </source>
</reference>
<name>A0A3D8J4E0_9HELI</name>
<dbReference type="InterPro" id="IPR018234">
    <property type="entry name" value="GTP_CycHdrlase_I_CS"/>
</dbReference>
<evidence type="ECO:0000256" key="5">
    <source>
        <dbReference type="ARBA" id="ARBA00022723"/>
    </source>
</evidence>
<dbReference type="GO" id="GO:0006729">
    <property type="term" value="P:tetrahydrobiopterin biosynthetic process"/>
    <property type="evidence" value="ECO:0007669"/>
    <property type="project" value="TreeGrafter"/>
</dbReference>
<keyword evidence="7 8" id="KW-0378">Hydrolase</keyword>
<feature type="domain" description="GTP cyclohydrolase I" evidence="9">
    <location>
        <begin position="4"/>
        <end position="177"/>
    </location>
</feature>
<dbReference type="NCBIfam" id="NF006826">
    <property type="entry name" value="PRK09347.1-3"/>
    <property type="match status" value="1"/>
</dbReference>
<dbReference type="HAMAP" id="MF_00223">
    <property type="entry name" value="FolE"/>
    <property type="match status" value="1"/>
</dbReference>
<dbReference type="PANTHER" id="PTHR11109:SF7">
    <property type="entry name" value="GTP CYCLOHYDROLASE 1"/>
    <property type="match status" value="1"/>
</dbReference>
<dbReference type="Gene3D" id="1.10.286.10">
    <property type="match status" value="1"/>
</dbReference>
<evidence type="ECO:0000259" key="9">
    <source>
        <dbReference type="Pfam" id="PF01227"/>
    </source>
</evidence>
<dbReference type="Proteomes" id="UP000256695">
    <property type="component" value="Unassembled WGS sequence"/>
</dbReference>
<comment type="caution">
    <text evidence="10">The sequence shown here is derived from an EMBL/GenBank/DDBJ whole genome shotgun (WGS) entry which is preliminary data.</text>
</comment>
<evidence type="ECO:0000256" key="3">
    <source>
        <dbReference type="ARBA" id="ARBA00008085"/>
    </source>
</evidence>
<dbReference type="InterPro" id="IPR043133">
    <property type="entry name" value="GTP-CH-I_C/QueF"/>
</dbReference>
<dbReference type="NCBIfam" id="TIGR00063">
    <property type="entry name" value="folE"/>
    <property type="match status" value="1"/>
</dbReference>
<dbReference type="AlphaFoldDB" id="A0A3D8J4E0"/>
<dbReference type="EMBL" id="NXLX01000022">
    <property type="protein sequence ID" value="RDU72015.1"/>
    <property type="molecule type" value="Genomic_DNA"/>
</dbReference>
<dbReference type="GO" id="GO:0006730">
    <property type="term" value="P:one-carbon metabolic process"/>
    <property type="evidence" value="ECO:0007669"/>
    <property type="project" value="UniProtKB-UniRule"/>
</dbReference>
<dbReference type="PROSITE" id="PS00860">
    <property type="entry name" value="GTP_CYCLOHYDROL_1_2"/>
    <property type="match status" value="1"/>
</dbReference>
<dbReference type="EC" id="3.5.4.16" evidence="8"/>
<dbReference type="FunFam" id="3.30.1130.10:FF:000001">
    <property type="entry name" value="GTP cyclohydrolase 1"/>
    <property type="match status" value="1"/>
</dbReference>
<dbReference type="RefSeq" id="WP_115579559.1">
    <property type="nucleotide sequence ID" value="NZ_NXLX01000022.1"/>
</dbReference>
<evidence type="ECO:0000256" key="4">
    <source>
        <dbReference type="ARBA" id="ARBA00022563"/>
    </source>
</evidence>
<keyword evidence="6 8" id="KW-0547">Nucleotide-binding</keyword>
<keyword evidence="8" id="KW-0862">Zinc</keyword>
<organism evidence="10 11">
    <name type="scientific">Helicobacter anseris</name>
    <dbReference type="NCBI Taxonomy" id="375926"/>
    <lineage>
        <taxon>Bacteria</taxon>
        <taxon>Pseudomonadati</taxon>
        <taxon>Campylobacterota</taxon>
        <taxon>Epsilonproteobacteria</taxon>
        <taxon>Campylobacterales</taxon>
        <taxon>Helicobacteraceae</taxon>
        <taxon>Helicobacter</taxon>
    </lineage>
</organism>
<sequence>MFDFEKFLLQIGEDPKREGLSQTPSRIQKLYADIFDGYKQDSSKALGSIFNEENFDEMITLQNIEFYSMCEHHLLPFFGFINIGYIPDKKLAGIGGLARLVDIFSHRLQIQERLTTQIADTLMELLEPKGVMVTCKATHLCMRMQGIQKQHTDIHTSAVRGIFKSDSKTRAEFIALTK</sequence>
<dbReference type="InterPro" id="IPR001474">
    <property type="entry name" value="GTP_CycHdrlase_I"/>
</dbReference>
<gene>
    <name evidence="8 10" type="primary">folE</name>
    <name evidence="10" type="ORF">CQA57_07170</name>
</gene>
<keyword evidence="11" id="KW-1185">Reference proteome</keyword>
<evidence type="ECO:0000256" key="8">
    <source>
        <dbReference type="HAMAP-Rule" id="MF_00223"/>
    </source>
</evidence>
<evidence type="ECO:0000256" key="7">
    <source>
        <dbReference type="ARBA" id="ARBA00022801"/>
    </source>
</evidence>
<comment type="subunit">
    <text evidence="8">Homopolymer.</text>
</comment>
<keyword evidence="4 8" id="KW-0554">One-carbon metabolism</keyword>
<evidence type="ECO:0000313" key="10">
    <source>
        <dbReference type="EMBL" id="RDU72015.1"/>
    </source>
</evidence>
<dbReference type="PANTHER" id="PTHR11109">
    <property type="entry name" value="GTP CYCLOHYDROLASE I"/>
    <property type="match status" value="1"/>
</dbReference>
<dbReference type="GO" id="GO:0005737">
    <property type="term" value="C:cytoplasm"/>
    <property type="evidence" value="ECO:0007669"/>
    <property type="project" value="TreeGrafter"/>
</dbReference>
<evidence type="ECO:0000256" key="1">
    <source>
        <dbReference type="ARBA" id="ARBA00001052"/>
    </source>
</evidence>
<dbReference type="PROSITE" id="PS00859">
    <property type="entry name" value="GTP_CYCLOHYDROL_1_1"/>
    <property type="match status" value="1"/>
</dbReference>
<keyword evidence="8" id="KW-0342">GTP-binding</keyword>
<dbReference type="Gene3D" id="3.30.1130.10">
    <property type="match status" value="1"/>
</dbReference>
<feature type="binding site" evidence="8">
    <location>
        <position position="73"/>
    </location>
    <ligand>
        <name>Zn(2+)</name>
        <dbReference type="ChEBI" id="CHEBI:29105"/>
    </ligand>
</feature>
<dbReference type="InterPro" id="IPR043134">
    <property type="entry name" value="GTP-CH-I_N"/>
</dbReference>
<dbReference type="NCBIfam" id="NF006825">
    <property type="entry name" value="PRK09347.1-2"/>
    <property type="match status" value="1"/>
</dbReference>
<accession>A0A3D8J4E0</accession>
<dbReference type="SUPFAM" id="SSF55620">
    <property type="entry name" value="Tetrahydrobiopterin biosynthesis enzymes-like"/>
    <property type="match status" value="1"/>
</dbReference>
<feature type="binding site" evidence="8">
    <location>
        <position position="70"/>
    </location>
    <ligand>
        <name>Zn(2+)</name>
        <dbReference type="ChEBI" id="CHEBI:29105"/>
    </ligand>
</feature>
<comment type="pathway">
    <text evidence="2 8">Cofactor biosynthesis; 7,8-dihydroneopterin triphosphate biosynthesis; 7,8-dihydroneopterin triphosphate from GTP: step 1/1.</text>
</comment>
<evidence type="ECO:0000313" key="11">
    <source>
        <dbReference type="Proteomes" id="UP000256695"/>
    </source>
</evidence>
<dbReference type="OrthoDB" id="9801207at2"/>